<evidence type="ECO:0000256" key="7">
    <source>
        <dbReference type="ARBA" id="ARBA00022806"/>
    </source>
</evidence>
<dbReference type="OrthoDB" id="5600252at2759"/>
<dbReference type="SMART" id="SM00487">
    <property type="entry name" value="DEXDc"/>
    <property type="match status" value="1"/>
</dbReference>
<keyword evidence="6" id="KW-0378">Hydrolase</keyword>
<dbReference type="GO" id="GO:0003725">
    <property type="term" value="F:double-stranded RNA binding"/>
    <property type="evidence" value="ECO:0007669"/>
    <property type="project" value="InterPro"/>
</dbReference>
<keyword evidence="16" id="KW-1185">Reference proteome</keyword>
<dbReference type="PROSITE" id="PS51192">
    <property type="entry name" value="HELICASE_ATP_BIND_1"/>
    <property type="match status" value="1"/>
</dbReference>
<feature type="domain" description="Helicase C-terminal" evidence="14">
    <location>
        <begin position="627"/>
        <end position="800"/>
    </location>
</feature>
<dbReference type="InterPro" id="IPR011545">
    <property type="entry name" value="DEAD/DEAH_box_helicase_dom"/>
</dbReference>
<dbReference type="GO" id="GO:0050684">
    <property type="term" value="P:regulation of mRNA processing"/>
    <property type="evidence" value="ECO:0007669"/>
    <property type="project" value="TreeGrafter"/>
</dbReference>
<keyword evidence="10" id="KW-0694">RNA-binding</keyword>
<evidence type="ECO:0000256" key="5">
    <source>
        <dbReference type="ARBA" id="ARBA00022741"/>
    </source>
</evidence>
<keyword evidence="4" id="KW-0677">Repeat</keyword>
<dbReference type="GO" id="GO:0005524">
    <property type="term" value="F:ATP binding"/>
    <property type="evidence" value="ECO:0007669"/>
    <property type="project" value="UniProtKB-KW"/>
</dbReference>
<proteinExistence type="inferred from homology"/>
<dbReference type="Pfam" id="PF04408">
    <property type="entry name" value="WHD_HA2"/>
    <property type="match status" value="1"/>
</dbReference>
<dbReference type="InterPro" id="IPR014720">
    <property type="entry name" value="dsRBD_dom"/>
</dbReference>
<dbReference type="STRING" id="46835.A0A504YNL7"/>
<dbReference type="GO" id="GO:0016887">
    <property type="term" value="F:ATP hydrolysis activity"/>
    <property type="evidence" value="ECO:0007669"/>
    <property type="project" value="TreeGrafter"/>
</dbReference>
<dbReference type="Pfam" id="PF21010">
    <property type="entry name" value="HA2_C"/>
    <property type="match status" value="1"/>
</dbReference>
<dbReference type="GO" id="GO:0043138">
    <property type="term" value="F:3'-5' DNA helicase activity"/>
    <property type="evidence" value="ECO:0007669"/>
    <property type="project" value="TreeGrafter"/>
</dbReference>
<dbReference type="Proteomes" id="UP000316759">
    <property type="component" value="Unassembled WGS sequence"/>
</dbReference>
<comment type="caution">
    <text evidence="15">The sequence shown here is derived from an EMBL/GenBank/DDBJ whole genome shotgun (WGS) entry which is preliminary data.</text>
</comment>
<organism evidence="15 16">
    <name type="scientific">Fasciola gigantica</name>
    <name type="common">Giant liver fluke</name>
    <dbReference type="NCBI Taxonomy" id="46835"/>
    <lineage>
        <taxon>Eukaryota</taxon>
        <taxon>Metazoa</taxon>
        <taxon>Spiralia</taxon>
        <taxon>Lophotrochozoa</taxon>
        <taxon>Platyhelminthes</taxon>
        <taxon>Trematoda</taxon>
        <taxon>Digenea</taxon>
        <taxon>Plagiorchiida</taxon>
        <taxon>Echinostomata</taxon>
        <taxon>Echinostomatoidea</taxon>
        <taxon>Fasciolidae</taxon>
        <taxon>Fasciola</taxon>
    </lineage>
</organism>
<dbReference type="FunFam" id="3.40.50.300:FF:000284">
    <property type="entry name" value="probable ATP-dependent RNA helicase YTHDC2"/>
    <property type="match status" value="1"/>
</dbReference>
<dbReference type="Pfam" id="PF07717">
    <property type="entry name" value="OB_NTP_bind"/>
    <property type="match status" value="1"/>
</dbReference>
<dbReference type="GO" id="GO:1990904">
    <property type="term" value="C:ribonucleoprotein complex"/>
    <property type="evidence" value="ECO:0007669"/>
    <property type="project" value="TreeGrafter"/>
</dbReference>
<dbReference type="CDD" id="cd18791">
    <property type="entry name" value="SF2_C_RHA"/>
    <property type="match status" value="1"/>
</dbReference>
<evidence type="ECO:0000256" key="10">
    <source>
        <dbReference type="PROSITE-ProRule" id="PRU00266"/>
    </source>
</evidence>
<dbReference type="Gene3D" id="3.30.160.20">
    <property type="match status" value="2"/>
</dbReference>
<evidence type="ECO:0000256" key="3">
    <source>
        <dbReference type="ARBA" id="ARBA00012552"/>
    </source>
</evidence>
<dbReference type="InterPro" id="IPR044446">
    <property type="entry name" value="DHX9_DSRM_2"/>
</dbReference>
<keyword evidence="9" id="KW-0539">Nucleus</keyword>
<sequence>MTDPEGIKTWVYSYLQSTKRIAPEYTFIQKPAGRGQLRFICELRAQSFDYVGIGNSKSKKDAQTNAARDFANYLIREGHVPASAVPLKKSGETGTGEATFSTPTCSGNSWNTSEVRPTAPARDRVNANNNDNSNYINRIYDQKKLEEAEEVDLTADIHGGWSMENAKARLNEYLQATKQEMGKEEYTALGPDHNRSYAAELTIYAKGLRKFLCARGSGSNKQMASRACCLSLVRQLFHAGEIEAFTGEKKKKKHDEVPPTAVTVDPSLEHSLTRLLDDLGLQPLLQPPKVSSPDQPYNMITHYNLTDFEESPKQPPQLVAWCPPQPNWNPWTGCNIDEGPYASLPPEQINAQLAEEHAQMVHRNPQLRGILEDRAALPVNAYQQSVIETVRLNQVTLIRGETGCGKTTQIPQFLLDSFIQAGAGAECAVLVTQPRRISAISLAERVAFERGETVGTSVGYSVRFESVLPRPYGSILFCTVGTMARKMESGLRGISHIIVDEIHERDVNTDFMLVLLRDMIAAHSGLRLVLMSATIDTSMFVDYFGDCAILDIEGRTHPVDYYFLEDCIEMLNYVPPCDERKRKRRLEASQDAEIAEENCNDICDPKYGSAVANAMREITEKEVPFDLVGRLLEQIASMNIPGSILVFLPGWNIISLLRKFLQAHPRFGSTDYLILPLHSQVPREDQRLVFRSPPPGVTKIVLSTNIAETSITINDVVFVIDFCLVRMKLFTARNNLTSYSTSWASKTNLEQRRGRAGRVRPGYAFHLCSRARFDRLKQHSTPEILRTPLHELALLIKLLRLGSVGDFLMKAMQPPPLDAVIEAEHTLKEMKALDKNDELTPLGSILARLPIEPRLGKMMVFACVFKLGCASALLASGSSLGVDPFLMPPDRRRLSDGQRKFAAGYSSDHLAGLNIFQIWSAERARRGDTAADMLCERRELNGPSLRILEDAGNQIRMILLNLAFPEECLSDASIDFNMPNNPDCTMLTSLLTLGLYPNICAHVEKRKLLTVEGTVALAHKGSVNCSNSSIKFPHPFFVFDEKVIQSASLFLSSLPSPFCCCYKSDAGYLDDRHCRTTYVNSVSGNERTYAFSPIRRFLIPNLTLGFLLTGSWVRTQAVSCKGLTMVNPIQLMLFGCRTATWRNSNPNSSTEGTVLLDDWLPLKINFATAARIFALRPALEALLVRACLRPEQVADLDDHDKRVIQVVRDMSAGYPVHSNEGLSPPRKRFASDFGHPLLSGRSRRLNDFADRGFDRYVNHPQPGFGAPPDGMEYAGPSKEQMVDGPPYAARGQPIRIGGRFGAPRPPYFQHFDDFHQFGYSNNSNTNLALILGTSGMQIPINGSGPLHSHSEVISV</sequence>
<dbReference type="Pfam" id="PF00271">
    <property type="entry name" value="Helicase_C"/>
    <property type="match status" value="1"/>
</dbReference>
<dbReference type="EC" id="3.6.4.13" evidence="3"/>
<feature type="region of interest" description="Disordered" evidence="11">
    <location>
        <begin position="85"/>
        <end position="130"/>
    </location>
</feature>
<dbReference type="Gene3D" id="1.20.120.1080">
    <property type="match status" value="1"/>
</dbReference>
<dbReference type="SMART" id="SM00358">
    <property type="entry name" value="DSRM"/>
    <property type="match status" value="2"/>
</dbReference>
<dbReference type="GO" id="GO:0005730">
    <property type="term" value="C:nucleolus"/>
    <property type="evidence" value="ECO:0007669"/>
    <property type="project" value="TreeGrafter"/>
</dbReference>
<evidence type="ECO:0000313" key="15">
    <source>
        <dbReference type="EMBL" id="TPP62884.1"/>
    </source>
</evidence>
<dbReference type="Pfam" id="PF00035">
    <property type="entry name" value="dsrm"/>
    <property type="match status" value="2"/>
</dbReference>
<dbReference type="SMART" id="SM00490">
    <property type="entry name" value="HELICc"/>
    <property type="match status" value="1"/>
</dbReference>
<evidence type="ECO:0000259" key="12">
    <source>
        <dbReference type="PROSITE" id="PS50137"/>
    </source>
</evidence>
<dbReference type="EMBL" id="SUNJ01006333">
    <property type="protein sequence ID" value="TPP62884.1"/>
    <property type="molecule type" value="Genomic_DNA"/>
</dbReference>
<evidence type="ECO:0000256" key="2">
    <source>
        <dbReference type="ARBA" id="ARBA00008792"/>
    </source>
</evidence>
<dbReference type="SUPFAM" id="SSF52540">
    <property type="entry name" value="P-loop containing nucleoside triphosphate hydrolases"/>
    <property type="match status" value="1"/>
</dbReference>
<dbReference type="InterPro" id="IPR007502">
    <property type="entry name" value="Helicase-assoc_dom"/>
</dbReference>
<dbReference type="CDD" id="cd19855">
    <property type="entry name" value="DSRM_DHX9_rpt2"/>
    <property type="match status" value="1"/>
</dbReference>
<evidence type="ECO:0000256" key="4">
    <source>
        <dbReference type="ARBA" id="ARBA00022737"/>
    </source>
</evidence>
<dbReference type="GO" id="GO:0003724">
    <property type="term" value="F:RNA helicase activity"/>
    <property type="evidence" value="ECO:0007669"/>
    <property type="project" value="UniProtKB-EC"/>
</dbReference>
<evidence type="ECO:0000256" key="8">
    <source>
        <dbReference type="ARBA" id="ARBA00022840"/>
    </source>
</evidence>
<protein>
    <recommendedName>
        <fullName evidence="3">RNA helicase</fullName>
        <ecNumber evidence="3">3.6.4.13</ecNumber>
    </recommendedName>
</protein>
<dbReference type="PROSITE" id="PS51194">
    <property type="entry name" value="HELICASE_CTER"/>
    <property type="match status" value="1"/>
</dbReference>
<name>A0A504YNL7_FASGI</name>
<evidence type="ECO:0000256" key="1">
    <source>
        <dbReference type="ARBA" id="ARBA00004123"/>
    </source>
</evidence>
<dbReference type="InterPro" id="IPR011709">
    <property type="entry name" value="DEAD-box_helicase_OB_fold"/>
</dbReference>
<dbReference type="InterPro" id="IPR001650">
    <property type="entry name" value="Helicase_C-like"/>
</dbReference>
<dbReference type="FunFam" id="3.30.160.20:FF:000028">
    <property type="entry name" value="ATP-dependent RNA helicase A"/>
    <property type="match status" value="1"/>
</dbReference>
<accession>A0A504YNL7</accession>
<dbReference type="InterPro" id="IPR014001">
    <property type="entry name" value="Helicase_ATP-bd"/>
</dbReference>
<evidence type="ECO:0000259" key="14">
    <source>
        <dbReference type="PROSITE" id="PS51194"/>
    </source>
</evidence>
<reference evidence="15 16" key="1">
    <citation type="submission" date="2019-04" db="EMBL/GenBank/DDBJ databases">
        <title>Annotation for the trematode Fasciola gigantica.</title>
        <authorList>
            <person name="Choi Y.-J."/>
        </authorList>
    </citation>
    <scope>NUCLEOTIDE SEQUENCE [LARGE SCALE GENOMIC DNA]</scope>
    <source>
        <strain evidence="15">Uganda_cow_1</strain>
    </source>
</reference>
<dbReference type="InterPro" id="IPR048333">
    <property type="entry name" value="HA2_WH"/>
</dbReference>
<dbReference type="SUPFAM" id="SSF54768">
    <property type="entry name" value="dsRNA-binding domain-like"/>
    <property type="match status" value="2"/>
</dbReference>
<comment type="subcellular location">
    <subcellularLocation>
        <location evidence="1">Nucleus</location>
    </subcellularLocation>
</comment>
<evidence type="ECO:0000256" key="6">
    <source>
        <dbReference type="ARBA" id="ARBA00022801"/>
    </source>
</evidence>
<dbReference type="InterPro" id="IPR027417">
    <property type="entry name" value="P-loop_NTPase"/>
</dbReference>
<gene>
    <name evidence="15" type="ORF">FGIG_00002</name>
</gene>
<dbReference type="PANTHER" id="PTHR18934:SF119">
    <property type="entry name" value="ATP-DEPENDENT RNA HELICASE A"/>
    <property type="match status" value="1"/>
</dbReference>
<dbReference type="CDD" id="cd19854">
    <property type="entry name" value="DSRM_DHX9_rpt1"/>
    <property type="match status" value="1"/>
</dbReference>
<dbReference type="PANTHER" id="PTHR18934">
    <property type="entry name" value="ATP-DEPENDENT RNA HELICASE"/>
    <property type="match status" value="1"/>
</dbReference>
<dbReference type="Gene3D" id="3.40.50.300">
    <property type="entry name" value="P-loop containing nucleotide triphosphate hydrolases"/>
    <property type="match status" value="2"/>
</dbReference>
<dbReference type="InterPro" id="IPR044445">
    <property type="entry name" value="DHX9_DSRM_1"/>
</dbReference>
<keyword evidence="5" id="KW-0547">Nucleotide-binding</keyword>
<dbReference type="SMART" id="SM00847">
    <property type="entry name" value="HA2"/>
    <property type="match status" value="1"/>
</dbReference>
<comment type="similarity">
    <text evidence="2">Belongs to the DEAD box helicase family. DEAH subfamily.</text>
</comment>
<dbReference type="Pfam" id="PF00270">
    <property type="entry name" value="DEAD"/>
    <property type="match status" value="1"/>
</dbReference>
<dbReference type="InterPro" id="IPR002464">
    <property type="entry name" value="DNA/RNA_helicase_DEAH_CS"/>
</dbReference>
<feature type="compositionally biased region" description="Polar residues" evidence="11">
    <location>
        <begin position="96"/>
        <end position="115"/>
    </location>
</feature>
<feature type="domain" description="DRBM" evidence="12">
    <location>
        <begin position="165"/>
        <end position="238"/>
    </location>
</feature>
<keyword evidence="7" id="KW-0347">Helicase</keyword>
<evidence type="ECO:0000259" key="13">
    <source>
        <dbReference type="PROSITE" id="PS51192"/>
    </source>
</evidence>
<feature type="domain" description="DRBM" evidence="12">
    <location>
        <begin position="6"/>
        <end position="76"/>
    </location>
</feature>
<feature type="domain" description="Helicase ATP-binding" evidence="13">
    <location>
        <begin position="387"/>
        <end position="553"/>
    </location>
</feature>
<dbReference type="PROSITE" id="PS00690">
    <property type="entry name" value="DEAH_ATP_HELICASE"/>
    <property type="match status" value="1"/>
</dbReference>
<evidence type="ECO:0000313" key="16">
    <source>
        <dbReference type="Proteomes" id="UP000316759"/>
    </source>
</evidence>
<keyword evidence="8" id="KW-0067">ATP-binding</keyword>
<evidence type="ECO:0000256" key="11">
    <source>
        <dbReference type="SAM" id="MobiDB-lite"/>
    </source>
</evidence>
<dbReference type="PROSITE" id="PS50137">
    <property type="entry name" value="DS_RBD"/>
    <property type="match status" value="2"/>
</dbReference>
<evidence type="ECO:0000256" key="9">
    <source>
        <dbReference type="ARBA" id="ARBA00023242"/>
    </source>
</evidence>
<dbReference type="GO" id="GO:0045944">
    <property type="term" value="P:positive regulation of transcription by RNA polymerase II"/>
    <property type="evidence" value="ECO:0007669"/>
    <property type="project" value="TreeGrafter"/>
</dbReference>